<evidence type="ECO:0000313" key="3">
    <source>
        <dbReference type="Proteomes" id="UP001453229"/>
    </source>
</evidence>
<protein>
    <submittedName>
        <fullName evidence="2">DUF2782 domain-containing protein</fullName>
    </submittedName>
</protein>
<sequence>MSRWPRMTSGSQTTAPLASLLMALLIAGSALPALAQPAEQPSITSQQDGQRTIDEYRVNGKLYAIRIVPASGKPYFLYDDNGDGDFTRIEAPSVAVPAWVGQE</sequence>
<dbReference type="InterPro" id="IPR021357">
    <property type="entry name" value="DUF2782"/>
</dbReference>
<dbReference type="EMBL" id="CP151919">
    <property type="protein sequence ID" value="XAD54922.1"/>
    <property type="molecule type" value="Genomic_DNA"/>
</dbReference>
<dbReference type="Pfam" id="PF11191">
    <property type="entry name" value="DUF2782"/>
    <property type="match status" value="1"/>
</dbReference>
<organism evidence="2 3">
    <name type="scientific">Salinicola lusitanus</name>
    <dbReference type="NCBI Taxonomy" id="1949085"/>
    <lineage>
        <taxon>Bacteria</taxon>
        <taxon>Pseudomonadati</taxon>
        <taxon>Pseudomonadota</taxon>
        <taxon>Gammaproteobacteria</taxon>
        <taxon>Oceanospirillales</taxon>
        <taxon>Halomonadaceae</taxon>
        <taxon>Salinicola</taxon>
    </lineage>
</organism>
<feature type="signal peptide" evidence="1">
    <location>
        <begin position="1"/>
        <end position="35"/>
    </location>
</feature>
<evidence type="ECO:0000256" key="1">
    <source>
        <dbReference type="SAM" id="SignalP"/>
    </source>
</evidence>
<name>A0ABZ3CUN8_9GAMM</name>
<feature type="chain" id="PRO_5047275415" evidence="1">
    <location>
        <begin position="36"/>
        <end position="103"/>
    </location>
</feature>
<evidence type="ECO:0000313" key="2">
    <source>
        <dbReference type="EMBL" id="XAD54922.1"/>
    </source>
</evidence>
<gene>
    <name evidence="2" type="ORF">AAGT95_02800</name>
</gene>
<dbReference type="Proteomes" id="UP001453229">
    <property type="component" value="Chromosome"/>
</dbReference>
<reference evidence="2 3" key="1">
    <citation type="submission" date="2024-04" db="EMBL/GenBank/DDBJ databases">
        <title>Salinicola lusitanus LLJ914,a marine bacterium isolated from the Okinawa Trough.</title>
        <authorList>
            <person name="Li J."/>
        </authorList>
    </citation>
    <scope>NUCLEOTIDE SEQUENCE [LARGE SCALE GENOMIC DNA]</scope>
    <source>
        <strain evidence="2 3">LLJ914</strain>
    </source>
</reference>
<proteinExistence type="predicted"/>
<keyword evidence="3" id="KW-1185">Reference proteome</keyword>
<keyword evidence="1" id="KW-0732">Signal</keyword>
<dbReference type="RefSeq" id="WP_342595454.1">
    <property type="nucleotide sequence ID" value="NZ_CP151919.1"/>
</dbReference>
<accession>A0ABZ3CUN8</accession>
<dbReference type="Gene3D" id="2.20.130.30">
    <property type="entry name" value="Protein of unknown function DUF2782"/>
    <property type="match status" value="1"/>
</dbReference>